<evidence type="ECO:0000313" key="2">
    <source>
        <dbReference type="EMBL" id="RII42695.1"/>
    </source>
</evidence>
<dbReference type="AlphaFoldDB" id="A0A399JAU4"/>
<keyword evidence="3" id="KW-1185">Reference proteome</keyword>
<comment type="caution">
    <text evidence="2">The sequence shown here is derived from an EMBL/GenBank/DDBJ whole genome shotgun (WGS) entry which is preliminary data.</text>
</comment>
<accession>A0A399JAU4</accession>
<proteinExistence type="predicted"/>
<protein>
    <submittedName>
        <fullName evidence="2">DUF2017 family protein</fullName>
    </submittedName>
</protein>
<sequence length="261" mass="27411">MARGFRPVGGAYIAELDEAESKLVAQLALDVKEMLDTRAELTGDLVPDQEHDDAAPGPDAPAPSGAGRQGDDAPGAPAAGGEKWWEELGLSPADLGVGPDGELLPDNEALPGVGAPGTGGEAPRPTTRRRARPADPALARLLPDLVAHGEAADGEAERLRALTEPGLVAGKRANLAEAAALLSMDPLRVPAADAPRFASALNDIRLVLAQRLGIETEEDAERVAAAEENPDDELEHYLALLYGFVSWLQESLMTALLRRKH</sequence>
<dbReference type="InterPro" id="IPR018561">
    <property type="entry name" value="AosR"/>
</dbReference>
<evidence type="ECO:0000256" key="1">
    <source>
        <dbReference type="SAM" id="MobiDB-lite"/>
    </source>
</evidence>
<name>A0A399JAU4_9MICC</name>
<dbReference type="RefSeq" id="WP_119424240.1">
    <property type="nucleotide sequence ID" value="NZ_QQXK01000009.1"/>
</dbReference>
<evidence type="ECO:0000313" key="3">
    <source>
        <dbReference type="Proteomes" id="UP000265419"/>
    </source>
</evidence>
<dbReference type="Pfam" id="PF09438">
    <property type="entry name" value="DUF2017"/>
    <property type="match status" value="1"/>
</dbReference>
<feature type="region of interest" description="Disordered" evidence="1">
    <location>
        <begin position="47"/>
        <end position="132"/>
    </location>
</feature>
<gene>
    <name evidence="2" type="ORF">DWB68_05995</name>
</gene>
<feature type="compositionally biased region" description="Low complexity" evidence="1">
    <location>
        <begin position="62"/>
        <end position="81"/>
    </location>
</feature>
<dbReference type="Proteomes" id="UP000265419">
    <property type="component" value="Unassembled WGS sequence"/>
</dbReference>
<organism evidence="2 3">
    <name type="scientific">Galactobacter valiniphilus</name>
    <dbReference type="NCBI Taxonomy" id="2676122"/>
    <lineage>
        <taxon>Bacteria</taxon>
        <taxon>Bacillati</taxon>
        <taxon>Actinomycetota</taxon>
        <taxon>Actinomycetes</taxon>
        <taxon>Micrococcales</taxon>
        <taxon>Micrococcaceae</taxon>
        <taxon>Galactobacter</taxon>
    </lineage>
</organism>
<reference evidence="2 3" key="1">
    <citation type="submission" date="2018-07" db="EMBL/GenBank/DDBJ databases">
        <title>Arthrobacter sp. nov., isolated from raw cow's milk with high bacterial count.</title>
        <authorList>
            <person name="Hahne J."/>
            <person name="Isele D."/>
            <person name="Lipski A."/>
        </authorList>
    </citation>
    <scope>NUCLEOTIDE SEQUENCE [LARGE SCALE GENOMIC DNA]</scope>
    <source>
        <strain evidence="2 3">JZ R-35</strain>
    </source>
</reference>
<dbReference type="EMBL" id="QQXK01000009">
    <property type="protein sequence ID" value="RII42695.1"/>
    <property type="molecule type" value="Genomic_DNA"/>
</dbReference>